<evidence type="ECO:0000256" key="1">
    <source>
        <dbReference type="SAM" id="MobiDB-lite"/>
    </source>
</evidence>
<evidence type="ECO:0000313" key="4">
    <source>
        <dbReference type="Proteomes" id="UP000070544"/>
    </source>
</evidence>
<keyword evidence="4" id="KW-1185">Reference proteome</keyword>
<keyword evidence="2" id="KW-1133">Transmembrane helix</keyword>
<feature type="transmembrane region" description="Helical" evidence="2">
    <location>
        <begin position="85"/>
        <end position="107"/>
    </location>
</feature>
<accession>A0A139A4T1</accession>
<keyword evidence="2" id="KW-0812">Transmembrane</keyword>
<dbReference type="AlphaFoldDB" id="A0A139A4T1"/>
<reference evidence="3 4" key="1">
    <citation type="journal article" date="2015" name="Genome Biol. Evol.">
        <title>Phylogenomic analyses indicate that early fungi evolved digesting cell walls of algal ancestors of land plants.</title>
        <authorList>
            <person name="Chang Y."/>
            <person name="Wang S."/>
            <person name="Sekimoto S."/>
            <person name="Aerts A.L."/>
            <person name="Choi C."/>
            <person name="Clum A."/>
            <person name="LaButti K.M."/>
            <person name="Lindquist E.A."/>
            <person name="Yee Ngan C."/>
            <person name="Ohm R.A."/>
            <person name="Salamov A.A."/>
            <person name="Grigoriev I.V."/>
            <person name="Spatafora J.W."/>
            <person name="Berbee M.L."/>
        </authorList>
    </citation>
    <scope>NUCLEOTIDE SEQUENCE [LARGE SCALE GENOMIC DNA]</scope>
    <source>
        <strain evidence="3 4">JEL478</strain>
    </source>
</reference>
<dbReference type="EMBL" id="KQ965796">
    <property type="protein sequence ID" value="KXS11817.1"/>
    <property type="molecule type" value="Genomic_DNA"/>
</dbReference>
<gene>
    <name evidence="3" type="ORF">M427DRAFT_147540</name>
</gene>
<feature type="region of interest" description="Disordered" evidence="1">
    <location>
        <begin position="17"/>
        <end position="66"/>
    </location>
</feature>
<name>A0A139A4T1_GONPJ</name>
<feature type="transmembrane region" description="Helical" evidence="2">
    <location>
        <begin position="169"/>
        <end position="188"/>
    </location>
</feature>
<keyword evidence="2" id="KW-0472">Membrane</keyword>
<organism evidence="3 4">
    <name type="scientific">Gonapodya prolifera (strain JEL478)</name>
    <name type="common">Monoblepharis prolifera</name>
    <dbReference type="NCBI Taxonomy" id="1344416"/>
    <lineage>
        <taxon>Eukaryota</taxon>
        <taxon>Fungi</taxon>
        <taxon>Fungi incertae sedis</taxon>
        <taxon>Chytridiomycota</taxon>
        <taxon>Chytridiomycota incertae sedis</taxon>
        <taxon>Monoblepharidomycetes</taxon>
        <taxon>Monoblepharidales</taxon>
        <taxon>Gonapodyaceae</taxon>
        <taxon>Gonapodya</taxon>
    </lineage>
</organism>
<feature type="compositionally biased region" description="Basic and acidic residues" evidence="1">
    <location>
        <begin position="45"/>
        <end position="62"/>
    </location>
</feature>
<feature type="transmembrane region" description="Helical" evidence="2">
    <location>
        <begin position="195"/>
        <end position="213"/>
    </location>
</feature>
<evidence type="ECO:0000256" key="2">
    <source>
        <dbReference type="SAM" id="Phobius"/>
    </source>
</evidence>
<proteinExistence type="predicted"/>
<evidence type="ECO:0000313" key="3">
    <source>
        <dbReference type="EMBL" id="KXS11817.1"/>
    </source>
</evidence>
<dbReference type="Proteomes" id="UP000070544">
    <property type="component" value="Unassembled WGS sequence"/>
</dbReference>
<protein>
    <submittedName>
        <fullName evidence="3">Uncharacterized protein</fullName>
    </submittedName>
</protein>
<sequence>MSSKFFSVQKLTRSRNLRRKRVTPFTPTTDSPIRHIPHPKVSKNTHRETCPAKDSRTSEHGPFRRGSAASRNFRAGMFEHLSHEALWVIVYATVVAWGLGLIIEALIKTFTKEPSHDGEGYKDVVFPEKYTRGHELANVSRTVPDGFLFLLAGVVIQGSGYGASRSSIGLLWTIFAIWAALILSKFVLTRPWIDAGVWFVIWVLVIAAFGVAFW</sequence>
<feature type="compositionally biased region" description="Basic residues" evidence="1">
    <location>
        <begin position="35"/>
        <end position="44"/>
    </location>
</feature>